<sequence>MYLHRYAKHSSTQQKLEINKEGPTVESFRKENENALRIVASSQFGDSFVGLYDMSSGSSGNVMFSSDLPMLEKKWNNSDSTGQGIQD</sequence>
<proteinExistence type="predicted"/>
<gene>
    <name evidence="1" type="ORF">LWI29_017270</name>
</gene>
<reference evidence="1" key="2">
    <citation type="submission" date="2023-06" db="EMBL/GenBank/DDBJ databases">
        <authorList>
            <person name="Swenson N.G."/>
            <person name="Wegrzyn J.L."/>
            <person name="Mcevoy S.L."/>
        </authorList>
    </citation>
    <scope>NUCLEOTIDE SEQUENCE</scope>
    <source>
        <strain evidence="1">NS2018</strain>
        <tissue evidence="1">Leaf</tissue>
    </source>
</reference>
<accession>A0AA39RUI4</accession>
<evidence type="ECO:0000313" key="2">
    <source>
        <dbReference type="Proteomes" id="UP001168877"/>
    </source>
</evidence>
<keyword evidence="2" id="KW-1185">Reference proteome</keyword>
<comment type="caution">
    <text evidence="1">The sequence shown here is derived from an EMBL/GenBank/DDBJ whole genome shotgun (WGS) entry which is preliminary data.</text>
</comment>
<reference evidence="1" key="1">
    <citation type="journal article" date="2022" name="Plant J.">
        <title>Strategies of tolerance reflected in two North American maple genomes.</title>
        <authorList>
            <person name="McEvoy S.L."/>
            <person name="Sezen U.U."/>
            <person name="Trouern-Trend A."/>
            <person name="McMahon S.M."/>
            <person name="Schaberg P.G."/>
            <person name="Yang J."/>
            <person name="Wegrzyn J.L."/>
            <person name="Swenson N.G."/>
        </authorList>
    </citation>
    <scope>NUCLEOTIDE SEQUENCE</scope>
    <source>
        <strain evidence="1">NS2018</strain>
    </source>
</reference>
<name>A0AA39RUI4_ACESA</name>
<evidence type="ECO:0000313" key="1">
    <source>
        <dbReference type="EMBL" id="KAK0578852.1"/>
    </source>
</evidence>
<protein>
    <submittedName>
        <fullName evidence="1">Uncharacterized protein</fullName>
    </submittedName>
</protein>
<organism evidence="1 2">
    <name type="scientific">Acer saccharum</name>
    <name type="common">Sugar maple</name>
    <dbReference type="NCBI Taxonomy" id="4024"/>
    <lineage>
        <taxon>Eukaryota</taxon>
        <taxon>Viridiplantae</taxon>
        <taxon>Streptophyta</taxon>
        <taxon>Embryophyta</taxon>
        <taxon>Tracheophyta</taxon>
        <taxon>Spermatophyta</taxon>
        <taxon>Magnoliopsida</taxon>
        <taxon>eudicotyledons</taxon>
        <taxon>Gunneridae</taxon>
        <taxon>Pentapetalae</taxon>
        <taxon>rosids</taxon>
        <taxon>malvids</taxon>
        <taxon>Sapindales</taxon>
        <taxon>Sapindaceae</taxon>
        <taxon>Hippocastanoideae</taxon>
        <taxon>Acereae</taxon>
        <taxon>Acer</taxon>
    </lineage>
</organism>
<dbReference type="AlphaFoldDB" id="A0AA39RUI4"/>
<dbReference type="EMBL" id="JAUESC010000385">
    <property type="protein sequence ID" value="KAK0578852.1"/>
    <property type="molecule type" value="Genomic_DNA"/>
</dbReference>
<dbReference type="Proteomes" id="UP001168877">
    <property type="component" value="Unassembled WGS sequence"/>
</dbReference>